<keyword evidence="3" id="KW-1185">Reference proteome</keyword>
<dbReference type="InterPro" id="IPR036388">
    <property type="entry name" value="WH-like_DNA-bd_sf"/>
</dbReference>
<dbReference type="Proteomes" id="UP000230607">
    <property type="component" value="Chromosome 1"/>
</dbReference>
<dbReference type="InterPro" id="IPR011991">
    <property type="entry name" value="ArsR-like_HTH"/>
</dbReference>
<name>A0A2H1FF05_9ARCH</name>
<accession>A0A2H1FF05</accession>
<evidence type="ECO:0000313" key="2">
    <source>
        <dbReference type="EMBL" id="SMH71345.1"/>
    </source>
</evidence>
<dbReference type="CDD" id="cd00090">
    <property type="entry name" value="HTH_ARSR"/>
    <property type="match status" value="1"/>
</dbReference>
<evidence type="ECO:0000313" key="3">
    <source>
        <dbReference type="Proteomes" id="UP000230607"/>
    </source>
</evidence>
<dbReference type="Gene3D" id="1.10.10.10">
    <property type="entry name" value="Winged helix-like DNA-binding domain superfamily/Winged helix DNA-binding domain"/>
    <property type="match status" value="1"/>
</dbReference>
<proteinExistence type="predicted"/>
<dbReference type="GO" id="GO:0003700">
    <property type="term" value="F:DNA-binding transcription factor activity"/>
    <property type="evidence" value="ECO:0007669"/>
    <property type="project" value="InterPro"/>
</dbReference>
<protein>
    <recommendedName>
        <fullName evidence="1">HTH arsR-type domain-containing protein</fullName>
    </recommendedName>
</protein>
<organism evidence="2 3">
    <name type="scientific">Candidatus Nitrosotalea okcheonensis</name>
    <dbReference type="NCBI Taxonomy" id="1903276"/>
    <lineage>
        <taxon>Archaea</taxon>
        <taxon>Nitrososphaerota</taxon>
        <taxon>Nitrososphaeria</taxon>
        <taxon>Nitrosotaleales</taxon>
        <taxon>Nitrosotaleaceae</taxon>
        <taxon>Nitrosotalea</taxon>
    </lineage>
</organism>
<evidence type="ECO:0000259" key="1">
    <source>
        <dbReference type="Pfam" id="PF01022"/>
    </source>
</evidence>
<dbReference type="InterPro" id="IPR036390">
    <property type="entry name" value="WH_DNA-bd_sf"/>
</dbReference>
<sequence>MVQYTARQQKYDEGKHQEDILLALEKSPKTFKELENAVLFSHTTLSKHLKLLRKNGLITKTIHNENEAYKLTEKGESAYNEIFLLQNILTEIKERGGKYLSGGVPMAPVPKSGKPEPLFWPSTVHVAVDQSIDLFQLISKEYLIRIQNELIRHILENIQNKKLDLRDDKTGSIILGISLNYDEIVKMVKNDSYEKWGKLWKKEKAIDAIWIQDSVTPHTRPYILKYHIGDKKK</sequence>
<dbReference type="RefSeq" id="WP_157927331.1">
    <property type="nucleotide sequence ID" value="NZ_LT841358.1"/>
</dbReference>
<dbReference type="Pfam" id="PF01022">
    <property type="entry name" value="HTH_5"/>
    <property type="match status" value="1"/>
</dbReference>
<dbReference type="AlphaFoldDB" id="A0A2H1FF05"/>
<reference evidence="3" key="1">
    <citation type="submission" date="2017-03" db="EMBL/GenBank/DDBJ databases">
        <authorList>
            <person name="Herbold C."/>
        </authorList>
    </citation>
    <scope>NUCLEOTIDE SEQUENCE [LARGE SCALE GENOMIC DNA]</scope>
</reference>
<gene>
    <name evidence="2" type="ORF">NCS_11152</name>
</gene>
<dbReference type="InterPro" id="IPR001845">
    <property type="entry name" value="HTH_ArsR_DNA-bd_dom"/>
</dbReference>
<dbReference type="EMBL" id="LT841358">
    <property type="protein sequence ID" value="SMH71345.1"/>
    <property type="molecule type" value="Genomic_DNA"/>
</dbReference>
<dbReference type="SUPFAM" id="SSF46785">
    <property type="entry name" value="Winged helix' DNA-binding domain"/>
    <property type="match status" value="1"/>
</dbReference>
<feature type="domain" description="HTH arsR-type" evidence="1">
    <location>
        <begin position="19"/>
        <end position="60"/>
    </location>
</feature>